<gene>
    <name evidence="1" type="ORF">EJ05DRAFT_479254</name>
</gene>
<accession>A0A6A6VXD5</accession>
<dbReference type="RefSeq" id="XP_033597286.1">
    <property type="nucleotide sequence ID" value="XM_033744633.1"/>
</dbReference>
<evidence type="ECO:0000313" key="1">
    <source>
        <dbReference type="EMBL" id="KAF2754835.1"/>
    </source>
</evidence>
<name>A0A6A6VXD5_9PEZI</name>
<sequence>MANIDQPWFPYVGAAATIAIAIAIGSLEECNPVAVRESMLRITCYGYTAQC</sequence>
<dbReference type="GeneID" id="54485687"/>
<keyword evidence="2" id="KW-1185">Reference proteome</keyword>
<protein>
    <submittedName>
        <fullName evidence="1">Uncharacterized protein</fullName>
    </submittedName>
</protein>
<proteinExistence type="predicted"/>
<reference evidence="1" key="1">
    <citation type="journal article" date="2020" name="Stud. Mycol.">
        <title>101 Dothideomycetes genomes: a test case for predicting lifestyles and emergence of pathogens.</title>
        <authorList>
            <person name="Haridas S."/>
            <person name="Albert R."/>
            <person name="Binder M."/>
            <person name="Bloem J."/>
            <person name="Labutti K."/>
            <person name="Salamov A."/>
            <person name="Andreopoulos B."/>
            <person name="Baker S."/>
            <person name="Barry K."/>
            <person name="Bills G."/>
            <person name="Bluhm B."/>
            <person name="Cannon C."/>
            <person name="Castanera R."/>
            <person name="Culley D."/>
            <person name="Daum C."/>
            <person name="Ezra D."/>
            <person name="Gonzalez J."/>
            <person name="Henrissat B."/>
            <person name="Kuo A."/>
            <person name="Liang C."/>
            <person name="Lipzen A."/>
            <person name="Lutzoni F."/>
            <person name="Magnuson J."/>
            <person name="Mondo S."/>
            <person name="Nolan M."/>
            <person name="Ohm R."/>
            <person name="Pangilinan J."/>
            <person name="Park H.-J."/>
            <person name="Ramirez L."/>
            <person name="Alfaro M."/>
            <person name="Sun H."/>
            <person name="Tritt A."/>
            <person name="Yoshinaga Y."/>
            <person name="Zwiers L.-H."/>
            <person name="Turgeon B."/>
            <person name="Goodwin S."/>
            <person name="Spatafora J."/>
            <person name="Crous P."/>
            <person name="Grigoriev I."/>
        </authorList>
    </citation>
    <scope>NUCLEOTIDE SEQUENCE</scope>
    <source>
        <strain evidence="1">CBS 121739</strain>
    </source>
</reference>
<dbReference type="AlphaFoldDB" id="A0A6A6VXD5"/>
<organism evidence="1 2">
    <name type="scientific">Pseudovirgaria hyperparasitica</name>
    <dbReference type="NCBI Taxonomy" id="470096"/>
    <lineage>
        <taxon>Eukaryota</taxon>
        <taxon>Fungi</taxon>
        <taxon>Dikarya</taxon>
        <taxon>Ascomycota</taxon>
        <taxon>Pezizomycotina</taxon>
        <taxon>Dothideomycetes</taxon>
        <taxon>Dothideomycetes incertae sedis</taxon>
        <taxon>Acrospermales</taxon>
        <taxon>Acrospermaceae</taxon>
        <taxon>Pseudovirgaria</taxon>
    </lineage>
</organism>
<dbReference type="Proteomes" id="UP000799437">
    <property type="component" value="Unassembled WGS sequence"/>
</dbReference>
<evidence type="ECO:0000313" key="2">
    <source>
        <dbReference type="Proteomes" id="UP000799437"/>
    </source>
</evidence>
<dbReference type="EMBL" id="ML996579">
    <property type="protein sequence ID" value="KAF2754835.1"/>
    <property type="molecule type" value="Genomic_DNA"/>
</dbReference>